<evidence type="ECO:0000256" key="3">
    <source>
        <dbReference type="ARBA" id="ARBA00012944"/>
    </source>
</evidence>
<keyword evidence="15" id="KW-0830">Ubiquinone</keyword>
<organism evidence="16">
    <name type="scientific">Hoplobatrachus chinensis x Hoplobatrachus rugulosus</name>
    <dbReference type="NCBI Taxonomy" id="2547344"/>
    <lineage>
        <taxon>Eukaryota</taxon>
        <taxon>Metazoa</taxon>
        <taxon>Chordata</taxon>
        <taxon>Craniata</taxon>
        <taxon>Vertebrata</taxon>
        <taxon>Euteleostomi</taxon>
        <taxon>Amphibia</taxon>
        <taxon>Batrachia</taxon>
        <taxon>Anura</taxon>
        <taxon>Neobatrachia</taxon>
        <taxon>Ranoidea</taxon>
        <taxon>Dicroglossidae</taxon>
        <taxon>Dicroglossinae</taxon>
        <taxon>Hoplobatrachus</taxon>
    </lineage>
</organism>
<evidence type="ECO:0000256" key="13">
    <source>
        <dbReference type="ARBA" id="ARBA00023136"/>
    </source>
</evidence>
<evidence type="ECO:0000256" key="6">
    <source>
        <dbReference type="ARBA" id="ARBA00022660"/>
    </source>
</evidence>
<feature type="transmembrane region" description="Helical" evidence="15">
    <location>
        <begin position="42"/>
        <end position="69"/>
    </location>
</feature>
<accession>A0A4D5YFI6</accession>
<dbReference type="PROSITE" id="PS51257">
    <property type="entry name" value="PROKAR_LIPOPROTEIN"/>
    <property type="match status" value="1"/>
</dbReference>
<keyword evidence="11 15" id="KW-0520">NAD</keyword>
<dbReference type="GO" id="GO:0031966">
    <property type="term" value="C:mitochondrial membrane"/>
    <property type="evidence" value="ECO:0007669"/>
    <property type="project" value="UniProtKB-SubCell"/>
</dbReference>
<evidence type="ECO:0000256" key="7">
    <source>
        <dbReference type="ARBA" id="ARBA00022692"/>
    </source>
</evidence>
<dbReference type="EMBL" id="MG770308">
    <property type="protein sequence ID" value="QBS54613.1"/>
    <property type="molecule type" value="Genomic_DNA"/>
</dbReference>
<name>A0A4D5YFI6_9NEOB</name>
<evidence type="ECO:0000256" key="1">
    <source>
        <dbReference type="ARBA" id="ARBA00004225"/>
    </source>
</evidence>
<evidence type="ECO:0000256" key="12">
    <source>
        <dbReference type="ARBA" id="ARBA00023128"/>
    </source>
</evidence>
<evidence type="ECO:0000313" key="16">
    <source>
        <dbReference type="EMBL" id="QBS54613.1"/>
    </source>
</evidence>
<geneLocation type="mitochondrion" evidence="16"/>
<dbReference type="RefSeq" id="YP_009633278.1">
    <property type="nucleotide sequence ID" value="NC_042258.1"/>
</dbReference>
<evidence type="ECO:0000256" key="5">
    <source>
        <dbReference type="ARBA" id="ARBA00022448"/>
    </source>
</evidence>
<dbReference type="PANTHER" id="PTHR11435:SF1">
    <property type="entry name" value="NADH-UBIQUINONE OXIDOREDUCTASE CHAIN 6"/>
    <property type="match status" value="1"/>
</dbReference>
<evidence type="ECO:0000256" key="4">
    <source>
        <dbReference type="ARBA" id="ARBA00021095"/>
    </source>
</evidence>
<feature type="transmembrane region" description="Helical" evidence="15">
    <location>
        <begin position="124"/>
        <end position="150"/>
    </location>
</feature>
<dbReference type="InterPro" id="IPR042106">
    <property type="entry name" value="Nuo/plastoQ_OxRdtase_6_NuoJ"/>
</dbReference>
<proteinExistence type="inferred from homology"/>
<sequence>MKEMCLLVGLLGVASNPSPYFGALGLVVGAGAGCWVLGAGGVSFLALVLLLVYLGGMMVVFAYSAALVAEPYPEAWGSRGVLVYLSFYIVLVLVGGVLFDGLGVKVMKEWMWGGSVEIAGVANMYGLGGFMLMAGGWGLFLTLFVVLEVVRGQKSGSLRPV</sequence>
<keyword evidence="12 15" id="KW-0496">Mitochondrion</keyword>
<evidence type="ECO:0000256" key="11">
    <source>
        <dbReference type="ARBA" id="ARBA00023027"/>
    </source>
</evidence>
<feature type="transmembrane region" description="Helical" evidence="15">
    <location>
        <begin position="81"/>
        <end position="104"/>
    </location>
</feature>
<keyword evidence="10 15" id="KW-1133">Transmembrane helix</keyword>
<dbReference type="GO" id="GO:0008137">
    <property type="term" value="F:NADH dehydrogenase (ubiquinone) activity"/>
    <property type="evidence" value="ECO:0007669"/>
    <property type="project" value="UniProtKB-UniRule"/>
</dbReference>
<gene>
    <name evidence="16" type="primary">ND6</name>
</gene>
<dbReference type="EC" id="7.1.1.2" evidence="3 15"/>
<comment type="similarity">
    <text evidence="2 15">Belongs to the complex I subunit 6 family.</text>
</comment>
<dbReference type="InterPro" id="IPR001457">
    <property type="entry name" value="NADH_UbQ/plastoQ_OxRdtase_su6"/>
</dbReference>
<evidence type="ECO:0000256" key="14">
    <source>
        <dbReference type="ARBA" id="ARBA00049551"/>
    </source>
</evidence>
<keyword evidence="8 15" id="KW-1278">Translocase</keyword>
<comment type="subcellular location">
    <subcellularLocation>
        <location evidence="1 15">Mitochondrion membrane</location>
        <topology evidence="1 15">Multi-pass membrane protein</topology>
    </subcellularLocation>
</comment>
<keyword evidence="7 15" id="KW-0812">Transmembrane</keyword>
<dbReference type="CTD" id="4541"/>
<keyword evidence="6 15" id="KW-0679">Respiratory chain</keyword>
<evidence type="ECO:0000256" key="9">
    <source>
        <dbReference type="ARBA" id="ARBA00022982"/>
    </source>
</evidence>
<protein>
    <recommendedName>
        <fullName evidence="4 15">NADH-ubiquinone oxidoreductase chain 6</fullName>
        <ecNumber evidence="3 15">7.1.1.2</ecNumber>
    </recommendedName>
</protein>
<comment type="function">
    <text evidence="15">Core subunit of the mitochondrial membrane respiratory chain NADH dehydrogenase (Complex I) which catalyzes electron transfer from NADH through the respiratory chain, using ubiquinone as an electron acceptor. Essential for the catalytic activity and assembly of complex I.</text>
</comment>
<evidence type="ECO:0000256" key="8">
    <source>
        <dbReference type="ARBA" id="ARBA00022967"/>
    </source>
</evidence>
<dbReference type="AlphaFoldDB" id="A0A4D5YFI6"/>
<dbReference type="Pfam" id="PF00499">
    <property type="entry name" value="Oxidored_q3"/>
    <property type="match status" value="1"/>
</dbReference>
<dbReference type="GeneID" id="40146108"/>
<evidence type="ECO:0000256" key="15">
    <source>
        <dbReference type="RuleBase" id="RU004430"/>
    </source>
</evidence>
<evidence type="ECO:0000256" key="2">
    <source>
        <dbReference type="ARBA" id="ARBA00005698"/>
    </source>
</evidence>
<dbReference type="InterPro" id="IPR050269">
    <property type="entry name" value="ComplexI_Subunit6"/>
</dbReference>
<dbReference type="PANTHER" id="PTHR11435">
    <property type="entry name" value="NADH UBIQUINONE OXIDOREDUCTASE SUBUNIT ND6"/>
    <property type="match status" value="1"/>
</dbReference>
<comment type="catalytic activity">
    <reaction evidence="14 15">
        <text>a ubiquinone + NADH + 5 H(+)(in) = a ubiquinol + NAD(+) + 4 H(+)(out)</text>
        <dbReference type="Rhea" id="RHEA:29091"/>
        <dbReference type="Rhea" id="RHEA-COMP:9565"/>
        <dbReference type="Rhea" id="RHEA-COMP:9566"/>
        <dbReference type="ChEBI" id="CHEBI:15378"/>
        <dbReference type="ChEBI" id="CHEBI:16389"/>
        <dbReference type="ChEBI" id="CHEBI:17976"/>
        <dbReference type="ChEBI" id="CHEBI:57540"/>
        <dbReference type="ChEBI" id="CHEBI:57945"/>
        <dbReference type="EC" id="7.1.1.2"/>
    </reaction>
</comment>
<dbReference type="Gene3D" id="1.20.120.1200">
    <property type="entry name" value="NADH-ubiquinone/plastoquinone oxidoreductase chain 6, subunit NuoJ"/>
    <property type="match status" value="1"/>
</dbReference>
<keyword evidence="9 15" id="KW-0249">Electron transport</keyword>
<reference evidence="16" key="1">
    <citation type="journal article" date="2018" name="Mitochondrial DNA Part B Resour">
        <title>The complete mitochondrial genome of the hybrid of Hoplobatrachus chinensis (female) H. rugulosus (male) and its phylogeny.</title>
        <authorList>
            <person name="Cai Y.-T."/>
            <person name="Ma L."/>
            <person name="Xu C.-J."/>
            <person name="Li P."/>
            <person name="Zhang J.-Y."/>
            <person name="Storey K.B."/>
            <person name="Yu D.-N."/>
        </authorList>
    </citation>
    <scope>NUCLEOTIDE SEQUENCE</scope>
</reference>
<evidence type="ECO:0000256" key="10">
    <source>
        <dbReference type="ARBA" id="ARBA00022989"/>
    </source>
</evidence>
<keyword evidence="13 15" id="KW-0472">Membrane</keyword>
<keyword evidence="5 15" id="KW-0813">Transport</keyword>